<evidence type="ECO:0000256" key="7">
    <source>
        <dbReference type="ARBA" id="ARBA00023235"/>
    </source>
</evidence>
<dbReference type="SUPFAM" id="SSF54534">
    <property type="entry name" value="FKBP-like"/>
    <property type="match status" value="1"/>
</dbReference>
<evidence type="ECO:0000256" key="4">
    <source>
        <dbReference type="ARBA" id="ARBA00022490"/>
    </source>
</evidence>
<dbReference type="OrthoDB" id="9808891at2"/>
<organism evidence="12 13">
    <name type="scientific">Desulfuromonas acetoxidans (strain DSM 684 / 11070)</name>
    <dbReference type="NCBI Taxonomy" id="281689"/>
    <lineage>
        <taxon>Bacteria</taxon>
        <taxon>Pseudomonadati</taxon>
        <taxon>Thermodesulfobacteriota</taxon>
        <taxon>Desulfuromonadia</taxon>
        <taxon>Desulfuromonadales</taxon>
        <taxon>Desulfuromonadaceae</taxon>
        <taxon>Desulfuromonas</taxon>
    </lineage>
</organism>
<comment type="caution">
    <text evidence="12">The sequence shown here is derived from an EMBL/GenBank/DDBJ whole genome shotgun (WGS) entry which is preliminary data.</text>
</comment>
<reference evidence="12" key="1">
    <citation type="submission" date="2006-05" db="EMBL/GenBank/DDBJ databases">
        <title>Annotation of the draft genome assembly of Desulfuromonas acetoxidans DSM 684.</title>
        <authorList>
            <consortium name="US DOE Joint Genome Institute (JGI-ORNL)"/>
            <person name="Larimer F."/>
            <person name="Land M."/>
            <person name="Hauser L."/>
        </authorList>
    </citation>
    <scope>NUCLEOTIDE SEQUENCE [LARGE SCALE GENOMIC DNA]</scope>
    <source>
        <strain evidence="12">DSM 684</strain>
    </source>
</reference>
<evidence type="ECO:0000256" key="3">
    <source>
        <dbReference type="ARBA" id="ARBA00006577"/>
    </source>
</evidence>
<evidence type="ECO:0000256" key="6">
    <source>
        <dbReference type="ARBA" id="ARBA00023186"/>
    </source>
</evidence>
<keyword evidence="6" id="KW-0143">Chaperone</keyword>
<dbReference type="AlphaFoldDB" id="Q1JW80"/>
<dbReference type="PROSITE" id="PS50059">
    <property type="entry name" value="FKBP_PPIASE"/>
    <property type="match status" value="1"/>
</dbReference>
<dbReference type="PANTHER" id="PTHR47861:SF3">
    <property type="entry name" value="FKBP-TYPE PEPTIDYL-PROLYL CIS-TRANS ISOMERASE SLYD"/>
    <property type="match status" value="1"/>
</dbReference>
<dbReference type="InterPro" id="IPR046357">
    <property type="entry name" value="PPIase_dom_sf"/>
</dbReference>
<dbReference type="GO" id="GO:0042026">
    <property type="term" value="P:protein refolding"/>
    <property type="evidence" value="ECO:0007669"/>
    <property type="project" value="UniProtKB-ARBA"/>
</dbReference>
<gene>
    <name evidence="12" type="ORF">Dace_0278</name>
</gene>
<evidence type="ECO:0000256" key="2">
    <source>
        <dbReference type="ARBA" id="ARBA00004496"/>
    </source>
</evidence>
<comment type="catalytic activity">
    <reaction evidence="1 9 10">
        <text>[protein]-peptidylproline (omega=180) = [protein]-peptidylproline (omega=0)</text>
        <dbReference type="Rhea" id="RHEA:16237"/>
        <dbReference type="Rhea" id="RHEA-COMP:10747"/>
        <dbReference type="Rhea" id="RHEA-COMP:10748"/>
        <dbReference type="ChEBI" id="CHEBI:83833"/>
        <dbReference type="ChEBI" id="CHEBI:83834"/>
        <dbReference type="EC" id="5.2.1.8"/>
    </reaction>
</comment>
<dbReference type="GO" id="GO:0003755">
    <property type="term" value="F:peptidyl-prolyl cis-trans isomerase activity"/>
    <property type="evidence" value="ECO:0007669"/>
    <property type="project" value="UniProtKB-UniRule"/>
</dbReference>
<dbReference type="GO" id="GO:0005737">
    <property type="term" value="C:cytoplasm"/>
    <property type="evidence" value="ECO:0007669"/>
    <property type="project" value="UniProtKB-SubCell"/>
</dbReference>
<comment type="similarity">
    <text evidence="3 10">Belongs to the FKBP-type PPIase family.</text>
</comment>
<sequence>MSVAKPGQRVKVHYTGTYDDGEQFDSSQGKDPLEFTLGASQVIPGFEKAVSGMAVDEKKDIRIEAADAYGEYDEEQRAAVDRSMLPADLDVEVGMQLQAQTQEGVPLVVTVAAIDGDQITLDGNHPMAGKALNFSLHLVEIADGE</sequence>
<keyword evidence="7 9" id="KW-0413">Isomerase</keyword>
<comment type="function">
    <text evidence="8">Also involved in hydrogenase metallocenter assembly, probably by participating in the nickel insertion step. This function in hydrogenase biosynthesis requires chaperone activity and the presence of the metal-binding domain, but not PPIase activity.</text>
</comment>
<name>Q1JW80_DESA6</name>
<evidence type="ECO:0000256" key="10">
    <source>
        <dbReference type="RuleBase" id="RU003915"/>
    </source>
</evidence>
<evidence type="ECO:0000313" key="13">
    <source>
        <dbReference type="Proteomes" id="UP000005695"/>
    </source>
</evidence>
<dbReference type="InterPro" id="IPR001179">
    <property type="entry name" value="PPIase_FKBP_dom"/>
</dbReference>
<feature type="domain" description="PPIase FKBP-type" evidence="11">
    <location>
        <begin position="7"/>
        <end position="101"/>
    </location>
</feature>
<proteinExistence type="inferred from homology"/>
<evidence type="ECO:0000313" key="12">
    <source>
        <dbReference type="EMBL" id="EAT14488.1"/>
    </source>
</evidence>
<dbReference type="EC" id="5.2.1.8" evidence="10"/>
<dbReference type="Gene3D" id="3.10.50.40">
    <property type="match status" value="1"/>
</dbReference>
<dbReference type="EMBL" id="AAEW02000024">
    <property type="protein sequence ID" value="EAT14488.1"/>
    <property type="molecule type" value="Genomic_DNA"/>
</dbReference>
<reference evidence="12" key="2">
    <citation type="submission" date="2006-05" db="EMBL/GenBank/DDBJ databases">
        <title>Sequencing of the draft genome and assembly of Desulfuromonas acetoxidans DSM 684.</title>
        <authorList>
            <consortium name="US DOE Joint Genome Institute (JGI-PGF)"/>
            <person name="Copeland A."/>
            <person name="Lucas S."/>
            <person name="Lapidus A."/>
            <person name="Barry K."/>
            <person name="Detter J.C."/>
            <person name="Glavina del Rio T."/>
            <person name="Hammon N."/>
            <person name="Israni S."/>
            <person name="Dalin E."/>
            <person name="Tice H."/>
            <person name="Bruce D."/>
            <person name="Pitluck S."/>
            <person name="Richardson P."/>
        </authorList>
    </citation>
    <scope>NUCLEOTIDE SEQUENCE [LARGE SCALE GENOMIC DNA]</scope>
    <source>
        <strain evidence="12">DSM 684</strain>
    </source>
</reference>
<accession>Q1JW80</accession>
<dbReference type="Pfam" id="PF00254">
    <property type="entry name" value="FKBP_C"/>
    <property type="match status" value="1"/>
</dbReference>
<dbReference type="RefSeq" id="WP_006002627.1">
    <property type="nucleotide sequence ID" value="NZ_AAEW02000024.1"/>
</dbReference>
<evidence type="ECO:0000256" key="1">
    <source>
        <dbReference type="ARBA" id="ARBA00000971"/>
    </source>
</evidence>
<comment type="subcellular location">
    <subcellularLocation>
        <location evidence="2">Cytoplasm</location>
    </subcellularLocation>
</comment>
<keyword evidence="13" id="KW-1185">Reference proteome</keyword>
<dbReference type="Proteomes" id="UP000005695">
    <property type="component" value="Unassembled WGS sequence"/>
</dbReference>
<protein>
    <recommendedName>
        <fullName evidence="10">Peptidyl-prolyl cis-trans isomerase</fullName>
        <ecNumber evidence="10">5.2.1.8</ecNumber>
    </recommendedName>
</protein>
<keyword evidence="5 9" id="KW-0697">Rotamase</keyword>
<evidence type="ECO:0000259" key="11">
    <source>
        <dbReference type="PROSITE" id="PS50059"/>
    </source>
</evidence>
<evidence type="ECO:0000256" key="9">
    <source>
        <dbReference type="PROSITE-ProRule" id="PRU00277"/>
    </source>
</evidence>
<evidence type="ECO:0000256" key="8">
    <source>
        <dbReference type="ARBA" id="ARBA00037071"/>
    </source>
</evidence>
<dbReference type="PANTHER" id="PTHR47861">
    <property type="entry name" value="FKBP-TYPE PEPTIDYL-PROLYL CIS-TRANS ISOMERASE SLYD"/>
    <property type="match status" value="1"/>
</dbReference>
<evidence type="ECO:0000256" key="5">
    <source>
        <dbReference type="ARBA" id="ARBA00023110"/>
    </source>
</evidence>
<keyword evidence="4" id="KW-0963">Cytoplasm</keyword>